<dbReference type="AlphaFoldDB" id="A0A3P3R928"/>
<evidence type="ECO:0000313" key="2">
    <source>
        <dbReference type="EMBL" id="RRJ29548.1"/>
    </source>
</evidence>
<evidence type="ECO:0000313" key="3">
    <source>
        <dbReference type="Proteomes" id="UP000282322"/>
    </source>
</evidence>
<keyword evidence="3" id="KW-1185">Reference proteome</keyword>
<evidence type="ECO:0000256" key="1">
    <source>
        <dbReference type="SAM" id="MobiDB-lite"/>
    </source>
</evidence>
<protein>
    <submittedName>
        <fullName evidence="2">Uncharacterized protein</fullName>
    </submittedName>
</protein>
<comment type="caution">
    <text evidence="2">The sequence shown here is derived from an EMBL/GenBank/DDBJ whole genome shotgun (WGS) entry which is preliminary data.</text>
</comment>
<proteinExistence type="predicted"/>
<feature type="region of interest" description="Disordered" evidence="1">
    <location>
        <begin position="62"/>
        <end position="106"/>
    </location>
</feature>
<dbReference type="EMBL" id="RRCH01000028">
    <property type="protein sequence ID" value="RRJ29548.1"/>
    <property type="molecule type" value="Genomic_DNA"/>
</dbReference>
<dbReference type="Proteomes" id="UP000282322">
    <property type="component" value="Unassembled WGS sequence"/>
</dbReference>
<reference evidence="2 3" key="1">
    <citation type="submission" date="2018-11" db="EMBL/GenBank/DDBJ databases">
        <title>Taxonoimc description of Halomarina strain SPP-AMP-1.</title>
        <authorList>
            <person name="Pal Y."/>
            <person name="Srinivasana K."/>
            <person name="Verma A."/>
            <person name="Kumar P."/>
        </authorList>
    </citation>
    <scope>NUCLEOTIDE SEQUENCE [LARGE SCALE GENOMIC DNA]</scope>
    <source>
        <strain evidence="2 3">SPP-AMP-1</strain>
    </source>
</reference>
<feature type="compositionally biased region" description="Basic and acidic residues" evidence="1">
    <location>
        <begin position="83"/>
        <end position="95"/>
    </location>
</feature>
<accession>A0A3P3R928</accession>
<organism evidence="2 3">
    <name type="scientific">Halocatena pleomorpha</name>
    <dbReference type="NCBI Taxonomy" id="1785090"/>
    <lineage>
        <taxon>Archaea</taxon>
        <taxon>Methanobacteriati</taxon>
        <taxon>Methanobacteriota</taxon>
        <taxon>Stenosarchaea group</taxon>
        <taxon>Halobacteria</taxon>
        <taxon>Halobacteriales</taxon>
        <taxon>Natronomonadaceae</taxon>
        <taxon>Halocatena</taxon>
    </lineage>
</organism>
<name>A0A3P3R928_9EURY</name>
<sequence length="127" mass="14016">MSVTRKIASAVGSIIGQKIGDVFGQKLEAVISSQSMDESDMKDEEPSHRTTAIGYLRNALTSTSVNEVERKDESGVSEDEEAIDTKSESDDEKSQGDPSEYLDDISDAELWSLTNQLLDELDRRQSK</sequence>
<gene>
    <name evidence="2" type="ORF">EIK79_13000</name>
</gene>
<dbReference type="RefSeq" id="WP_124955537.1">
    <property type="nucleotide sequence ID" value="NZ_RRCH01000028.1"/>
</dbReference>